<dbReference type="InterPro" id="IPR002826">
    <property type="entry name" value="MptE-like"/>
</dbReference>
<accession>X0ZZ58</accession>
<protein>
    <recommendedName>
        <fullName evidence="1">6-hydroxymethylpterin diphosphokinase MptE-like domain-containing protein</fullName>
    </recommendedName>
</protein>
<dbReference type="Gene3D" id="3.90.1480.10">
    <property type="entry name" value="Alpha-2,3-sialyltransferase"/>
    <property type="match status" value="1"/>
</dbReference>
<comment type="caution">
    <text evidence="2">The sequence shown here is derived from an EMBL/GenBank/DDBJ whole genome shotgun (WGS) entry which is preliminary data.</text>
</comment>
<reference evidence="2" key="1">
    <citation type="journal article" date="2014" name="Front. Microbiol.">
        <title>High frequency of phylogenetically diverse reductive dehalogenase-homologous genes in deep subseafloor sedimentary metagenomes.</title>
        <authorList>
            <person name="Kawai M."/>
            <person name="Futagami T."/>
            <person name="Toyoda A."/>
            <person name="Takaki Y."/>
            <person name="Nishi S."/>
            <person name="Hori S."/>
            <person name="Arai W."/>
            <person name="Tsubouchi T."/>
            <person name="Morono Y."/>
            <person name="Uchiyama I."/>
            <person name="Ito T."/>
            <person name="Fujiyama A."/>
            <person name="Inagaki F."/>
            <person name="Takami H."/>
        </authorList>
    </citation>
    <scope>NUCLEOTIDE SEQUENCE</scope>
    <source>
        <strain evidence="2">Expedition CK06-06</strain>
    </source>
</reference>
<dbReference type="AlphaFoldDB" id="X0ZZ58"/>
<gene>
    <name evidence="2" type="ORF">S01H4_00471</name>
</gene>
<dbReference type="EMBL" id="BART01000066">
    <property type="protein sequence ID" value="GAG63167.1"/>
    <property type="molecule type" value="Genomic_DNA"/>
</dbReference>
<name>X0ZZ58_9ZZZZ</name>
<feature type="domain" description="6-hydroxymethylpterin diphosphokinase MptE-like" evidence="1">
    <location>
        <begin position="46"/>
        <end position="212"/>
    </location>
</feature>
<sequence length="286" mass="34009">MKLNKKIEKGLNNMIEEIIRKNPIIYQIARKSFYYYSRLQNKSILDKNEELKDKYHGKRCFIIGNGPSINQQDLTKLADEYTFVCNTFYLHKQLNIIAPKFYLMREPIMLNNALFPNDIFKEMMEKINFYASQNNNTKFFFNIQYKNYIDNNKLFSRNQVYYFLFTGSKGKRMVHDVEKHKPPGRGINPFMLFLAEYLGFKAIYIIGVDLCDFKNKDEHHFYPDSFGTKLKKPSNLELARGLYLHLSDMEIFYRYFKKEGVQIFNAGVGGMLDTFPRVDYNSLFKQ</sequence>
<evidence type="ECO:0000313" key="2">
    <source>
        <dbReference type="EMBL" id="GAG63167.1"/>
    </source>
</evidence>
<evidence type="ECO:0000259" key="1">
    <source>
        <dbReference type="Pfam" id="PF01973"/>
    </source>
</evidence>
<dbReference type="Pfam" id="PF01973">
    <property type="entry name" value="MptE-like"/>
    <property type="match status" value="1"/>
</dbReference>
<proteinExistence type="predicted"/>
<organism evidence="2">
    <name type="scientific">marine sediment metagenome</name>
    <dbReference type="NCBI Taxonomy" id="412755"/>
    <lineage>
        <taxon>unclassified sequences</taxon>
        <taxon>metagenomes</taxon>
        <taxon>ecological metagenomes</taxon>
    </lineage>
</organism>